<proteinExistence type="predicted"/>
<dbReference type="EMBL" id="JAYGGQ010000002">
    <property type="protein sequence ID" value="MEA5454176.1"/>
    <property type="molecule type" value="Genomic_DNA"/>
</dbReference>
<dbReference type="InterPro" id="IPR013320">
    <property type="entry name" value="ConA-like_dom_sf"/>
</dbReference>
<protein>
    <submittedName>
        <fullName evidence="1">LamG-like jellyroll fold domain-containing protein</fullName>
    </submittedName>
</protein>
<organism evidence="1 2">
    <name type="scientific">Sinomonas terricola</name>
    <dbReference type="NCBI Taxonomy" id="3110330"/>
    <lineage>
        <taxon>Bacteria</taxon>
        <taxon>Bacillati</taxon>
        <taxon>Actinomycetota</taxon>
        <taxon>Actinomycetes</taxon>
        <taxon>Micrococcales</taxon>
        <taxon>Micrococcaceae</taxon>
        <taxon>Sinomonas</taxon>
    </lineage>
</organism>
<dbReference type="Gene3D" id="2.60.120.200">
    <property type="match status" value="1"/>
</dbReference>
<comment type="caution">
    <text evidence="1">The sequence shown here is derived from an EMBL/GenBank/DDBJ whole genome shotgun (WGS) entry which is preliminary data.</text>
</comment>
<dbReference type="Proteomes" id="UP001304769">
    <property type="component" value="Unassembled WGS sequence"/>
</dbReference>
<dbReference type="RefSeq" id="WP_323277959.1">
    <property type="nucleotide sequence ID" value="NZ_JAYGGQ010000002.1"/>
</dbReference>
<reference evidence="1 2" key="1">
    <citation type="submission" date="2023-12" db="EMBL/GenBank/DDBJ databases">
        <title>Sinomonas terricola sp. nov, isolated from litchi orchard soil in Guangdong, PR China.</title>
        <authorList>
            <person name="Jiaxin W."/>
            <person name="Yang Z."/>
            <person name="Honghui Z."/>
        </authorList>
    </citation>
    <scope>NUCLEOTIDE SEQUENCE [LARGE SCALE GENOMIC DNA]</scope>
    <source>
        <strain evidence="1 2">JGH33</strain>
    </source>
</reference>
<gene>
    <name evidence="1" type="ORF">SPF06_05510</name>
</gene>
<evidence type="ECO:0000313" key="2">
    <source>
        <dbReference type="Proteomes" id="UP001304769"/>
    </source>
</evidence>
<sequence length="433" mass="44646">MTRLRQPVFSVWVSDPGSQPGASIPVSMTVQDAAGSAVWSTNSPIPAKAGGQTVNWSGGSDLPDGDYLLSVQGGESHSVQYRFSVDTTPPPAPLVTSASPSLVADGYGTLTDANGMVGETAYQFTIGSSSRDVHAYIYSVAIPGLVSAPPGDLVCGQRALSFVMVCPEDGAPVTVTAGAVDDLTRLQAWSFDDAGNIAGPAIADFRVGNRAPFPSMAMNVSDAASGVSRTGITAWFDGPSGECATEEPSDFAPEGFQYSGGYSVGEGGAAVDPSRSFTASVWACPSTTAPATVLAQTDASGTNQFRLGIDASGRWALTTRSAAGVESTVRSVAGAAAGQWAFVNAEYDHPNGQMRISVSAGNSTETWVVSAVDPLAPSGSGTHVYLGKAGPHDPQAYDGLLVRPALTQGLLVPMQLQVLWWTTDVVQANQILY</sequence>
<accession>A0ABU5T4U8</accession>
<keyword evidence="2" id="KW-1185">Reference proteome</keyword>
<dbReference type="SUPFAM" id="SSF49899">
    <property type="entry name" value="Concanavalin A-like lectins/glucanases"/>
    <property type="match status" value="1"/>
</dbReference>
<dbReference type="Pfam" id="PF13385">
    <property type="entry name" value="Laminin_G_3"/>
    <property type="match status" value="1"/>
</dbReference>
<evidence type="ECO:0000313" key="1">
    <source>
        <dbReference type="EMBL" id="MEA5454176.1"/>
    </source>
</evidence>
<name>A0ABU5T4U8_9MICC</name>